<feature type="region of interest" description="Disordered" evidence="2">
    <location>
        <begin position="76"/>
        <end position="98"/>
    </location>
</feature>
<protein>
    <submittedName>
        <fullName evidence="4">Sickle tail protein</fullName>
    </submittedName>
</protein>
<evidence type="ECO:0000313" key="5">
    <source>
        <dbReference type="Proteomes" id="UP000198287"/>
    </source>
</evidence>
<feature type="region of interest" description="Disordered" evidence="2">
    <location>
        <begin position="1"/>
        <end position="21"/>
    </location>
</feature>
<evidence type="ECO:0000313" key="4">
    <source>
        <dbReference type="EMBL" id="OXA57917.1"/>
    </source>
</evidence>
<dbReference type="PANTHER" id="PTHR22741:SF10">
    <property type="entry name" value="COILED-COIL DOMAIN-CONTAINING PROTEIN CG32809"/>
    <property type="match status" value="1"/>
</dbReference>
<evidence type="ECO:0000256" key="1">
    <source>
        <dbReference type="ARBA" id="ARBA00023054"/>
    </source>
</evidence>
<dbReference type="Proteomes" id="UP000198287">
    <property type="component" value="Unassembled WGS sequence"/>
</dbReference>
<keyword evidence="1" id="KW-0175">Coiled coil</keyword>
<dbReference type="GO" id="GO:0005737">
    <property type="term" value="C:cytoplasm"/>
    <property type="evidence" value="ECO:0007669"/>
    <property type="project" value="TreeGrafter"/>
</dbReference>
<reference evidence="4 5" key="1">
    <citation type="submission" date="2015-12" db="EMBL/GenBank/DDBJ databases">
        <title>The genome of Folsomia candida.</title>
        <authorList>
            <person name="Faddeeva A."/>
            <person name="Derks M.F."/>
            <person name="Anvar Y."/>
            <person name="Smit S."/>
            <person name="Van Straalen N."/>
            <person name="Roelofs D."/>
        </authorList>
    </citation>
    <scope>NUCLEOTIDE SEQUENCE [LARGE SCALE GENOMIC DNA]</scope>
    <source>
        <strain evidence="4 5">VU population</strain>
        <tissue evidence="4">Whole body</tissue>
    </source>
</reference>
<accession>A0A226ELB0</accession>
<sequence>MRSTKERQDTVGSTSSEKHLALRSVPFCARSTSSMKMRARGSQLLGGGVAGAAGGGSGRQSDTSANGLPRATRRMKMDMMNSPPPPPKHLGGSGGTSRMISTKSAAIVQPPVYSHTIYRKLSPDYPMYTYHYKSPSISSSIYSEPIHARSSYKQGVFSQRSAFGRPQPPHPSSAMFDEADDPGIMSEAETASTGFRRGGKARSSLPVVRTPSKTLERPLGLVFLQYRTETKRALLPNEVTSLDTVKALFVRSFPRQLSMEYLDAMNVKIYIHDGSKDMFYELEDLRDVRDRSVMRLVNGKDTWDQDQSYFSEPEFESEYQHQHIHKTKGSKAPPYMTYSYPIGATNSLPRVNRPFSPAPVAMKSTVLADSALYSPRTTGTTQGTAFPMPPSGYITPDLRRNIYSSGAEPTYVSSPERRCVEDPYYSQFPQTRSGSITPVIIDDEARFRMEHMERQLANLTGLVQKALVHPPVPTPPTRLVHSSPLPRTIPGAIITPPTQNTYRDYIPTRDYRDDIDKHSSSSSSLPDDPVRPIAENHIPSNATTHTKAPKFGKADTFSRLVVNATATYS</sequence>
<gene>
    <name evidence="4" type="ORF">Fcan01_07923</name>
</gene>
<dbReference type="PANTHER" id="PTHR22741">
    <property type="entry name" value="P140CAP/SNIP-RELATED"/>
    <property type="match status" value="1"/>
</dbReference>
<dbReference type="STRING" id="158441.A0A226ELB0"/>
<dbReference type="AlphaFoldDB" id="A0A226ELB0"/>
<evidence type="ECO:0000259" key="3">
    <source>
        <dbReference type="Pfam" id="PF03915"/>
    </source>
</evidence>
<dbReference type="Pfam" id="PF03915">
    <property type="entry name" value="AIP3"/>
    <property type="match status" value="1"/>
</dbReference>
<keyword evidence="5" id="KW-1185">Reference proteome</keyword>
<dbReference type="EMBL" id="LNIX01000003">
    <property type="protein sequence ID" value="OXA57917.1"/>
    <property type="molecule type" value="Genomic_DNA"/>
</dbReference>
<comment type="caution">
    <text evidence="4">The sequence shown here is derived from an EMBL/GenBank/DDBJ whole genome shotgun (WGS) entry which is preliminary data.</text>
</comment>
<dbReference type="OrthoDB" id="6022652at2759"/>
<feature type="domain" description="Actin interacting protein 3-like C-terminal" evidence="3">
    <location>
        <begin position="223"/>
        <end position="305"/>
    </location>
</feature>
<organism evidence="4 5">
    <name type="scientific">Folsomia candida</name>
    <name type="common">Springtail</name>
    <dbReference type="NCBI Taxonomy" id="158441"/>
    <lineage>
        <taxon>Eukaryota</taxon>
        <taxon>Metazoa</taxon>
        <taxon>Ecdysozoa</taxon>
        <taxon>Arthropoda</taxon>
        <taxon>Hexapoda</taxon>
        <taxon>Collembola</taxon>
        <taxon>Entomobryomorpha</taxon>
        <taxon>Isotomoidea</taxon>
        <taxon>Isotomidae</taxon>
        <taxon>Proisotominae</taxon>
        <taxon>Folsomia</taxon>
    </lineage>
</organism>
<dbReference type="InterPro" id="IPR051825">
    <property type="entry name" value="SRCIN1"/>
</dbReference>
<evidence type="ECO:0000256" key="2">
    <source>
        <dbReference type="SAM" id="MobiDB-lite"/>
    </source>
</evidence>
<name>A0A226ELB0_FOLCA</name>
<feature type="region of interest" description="Disordered" evidence="2">
    <location>
        <begin position="473"/>
        <end position="550"/>
    </location>
</feature>
<dbReference type="InterPro" id="IPR022782">
    <property type="entry name" value="AIP3-like_C"/>
</dbReference>
<proteinExistence type="predicted"/>
<feature type="compositionally biased region" description="Basic and acidic residues" evidence="2">
    <location>
        <begin position="506"/>
        <end position="519"/>
    </location>
</feature>